<protein>
    <submittedName>
        <fullName evidence="2">Uncharacterized protein</fullName>
    </submittedName>
</protein>
<proteinExistence type="predicted"/>
<sequence>MPGHLSFGSCFPFLTVTTIIGTLLGDTLAVFAFLWHYWMNILKPWTLALLLFRRLTTAMTLFGERTA</sequence>
<organism evidence="2 3">
    <name type="scientific">Cupriavidus taiwanensis</name>
    <dbReference type="NCBI Taxonomy" id="164546"/>
    <lineage>
        <taxon>Bacteria</taxon>
        <taxon>Pseudomonadati</taxon>
        <taxon>Pseudomonadota</taxon>
        <taxon>Betaproteobacteria</taxon>
        <taxon>Burkholderiales</taxon>
        <taxon>Burkholderiaceae</taxon>
        <taxon>Cupriavidus</taxon>
    </lineage>
</organism>
<evidence type="ECO:0000313" key="3">
    <source>
        <dbReference type="Proteomes" id="UP000255505"/>
    </source>
</evidence>
<keyword evidence="1" id="KW-1133">Transmembrane helix</keyword>
<dbReference type="Proteomes" id="UP000255505">
    <property type="component" value="Plasmid III"/>
</dbReference>
<geneLocation type="plasmid" evidence="2">
    <name>III</name>
</geneLocation>
<keyword evidence="1" id="KW-0472">Membrane</keyword>
<evidence type="ECO:0000313" key="2">
    <source>
        <dbReference type="EMBL" id="SPK77304.1"/>
    </source>
</evidence>
<dbReference type="AlphaFoldDB" id="A0A375IRQ8"/>
<dbReference type="EMBL" id="LT991978">
    <property type="protein sequence ID" value="SPK77304.1"/>
    <property type="molecule type" value="Genomic_DNA"/>
</dbReference>
<feature type="transmembrane region" description="Helical" evidence="1">
    <location>
        <begin position="12"/>
        <end position="38"/>
    </location>
</feature>
<evidence type="ECO:0000256" key="1">
    <source>
        <dbReference type="SAM" id="Phobius"/>
    </source>
</evidence>
<name>A0A375IRQ8_9BURK</name>
<accession>A0A375IRQ8</accession>
<reference evidence="2 3" key="1">
    <citation type="submission" date="2018-01" db="EMBL/GenBank/DDBJ databases">
        <authorList>
            <person name="Gaut B.S."/>
            <person name="Morton B.R."/>
            <person name="Clegg M.T."/>
            <person name="Duvall M.R."/>
        </authorList>
    </citation>
    <scope>NUCLEOTIDE SEQUENCE [LARGE SCALE GENOMIC DNA]</scope>
    <source>
        <strain evidence="2">Cupriavidus taiwanensis LMG 19425</strain>
        <plasmid evidence="3">Plasmid iii</plasmid>
    </source>
</reference>
<gene>
    <name evidence="2" type="ORF">CT19425_P30153</name>
</gene>
<keyword evidence="2" id="KW-0614">Plasmid</keyword>
<keyword evidence="1" id="KW-0812">Transmembrane</keyword>